<dbReference type="PANTHER" id="PTHR31391:SF106">
    <property type="entry name" value="B3 DOMAIN-CONTAINING PROTEIN OS01G0723500"/>
    <property type="match status" value="1"/>
</dbReference>
<dbReference type="Gene3D" id="2.40.330.10">
    <property type="entry name" value="DNA-binding pseudobarrel domain"/>
    <property type="match status" value="2"/>
</dbReference>
<reference evidence="7" key="1">
    <citation type="submission" date="2020-06" db="EMBL/GenBank/DDBJ databases">
        <title>WGS assembly of Ceratodon purpureus strain R40.</title>
        <authorList>
            <person name="Carey S.B."/>
            <person name="Jenkins J."/>
            <person name="Shu S."/>
            <person name="Lovell J.T."/>
            <person name="Sreedasyam A."/>
            <person name="Maumus F."/>
            <person name="Tiley G.P."/>
            <person name="Fernandez-Pozo N."/>
            <person name="Barry K."/>
            <person name="Chen C."/>
            <person name="Wang M."/>
            <person name="Lipzen A."/>
            <person name="Daum C."/>
            <person name="Saski C.A."/>
            <person name="Payton A.C."/>
            <person name="Mcbreen J.C."/>
            <person name="Conrad R.E."/>
            <person name="Kollar L.M."/>
            <person name="Olsson S."/>
            <person name="Huttunen S."/>
            <person name="Landis J.B."/>
            <person name="Wickett N.J."/>
            <person name="Johnson M.G."/>
            <person name="Rensing S.A."/>
            <person name="Grimwood J."/>
            <person name="Schmutz J."/>
            <person name="Mcdaniel S.F."/>
        </authorList>
    </citation>
    <scope>NUCLEOTIDE SEQUENCE</scope>
    <source>
        <strain evidence="7">R40</strain>
    </source>
</reference>
<feature type="compositionally biased region" description="Low complexity" evidence="5">
    <location>
        <begin position="415"/>
        <end position="426"/>
    </location>
</feature>
<keyword evidence="4" id="KW-0539">Nucleus</keyword>
<feature type="region of interest" description="Disordered" evidence="5">
    <location>
        <begin position="405"/>
        <end position="447"/>
    </location>
</feature>
<evidence type="ECO:0000256" key="2">
    <source>
        <dbReference type="ARBA" id="ARBA00023125"/>
    </source>
</evidence>
<evidence type="ECO:0000256" key="3">
    <source>
        <dbReference type="ARBA" id="ARBA00023163"/>
    </source>
</evidence>
<comment type="caution">
    <text evidence="7">The sequence shown here is derived from an EMBL/GenBank/DDBJ whole genome shotgun (WGS) entry which is preliminary data.</text>
</comment>
<evidence type="ECO:0000313" key="8">
    <source>
        <dbReference type="Proteomes" id="UP000822688"/>
    </source>
</evidence>
<evidence type="ECO:0000313" key="7">
    <source>
        <dbReference type="EMBL" id="KAG0562308.1"/>
    </source>
</evidence>
<proteinExistence type="predicted"/>
<dbReference type="Proteomes" id="UP000822688">
    <property type="component" value="Chromosome 9"/>
</dbReference>
<name>A0A8T0GX47_CERPU</name>
<dbReference type="SMART" id="SM01019">
    <property type="entry name" value="B3"/>
    <property type="match status" value="2"/>
</dbReference>
<feature type="region of interest" description="Disordered" evidence="5">
    <location>
        <begin position="138"/>
        <end position="224"/>
    </location>
</feature>
<dbReference type="InterPro" id="IPR044837">
    <property type="entry name" value="REM16-like"/>
</dbReference>
<gene>
    <name evidence="7" type="ORF">KC19_9G135800</name>
</gene>
<dbReference type="InterPro" id="IPR003340">
    <property type="entry name" value="B3_DNA-bd"/>
</dbReference>
<dbReference type="EMBL" id="CM026430">
    <property type="protein sequence ID" value="KAG0562307.1"/>
    <property type="molecule type" value="Genomic_DNA"/>
</dbReference>
<evidence type="ECO:0000256" key="4">
    <source>
        <dbReference type="ARBA" id="ARBA00023242"/>
    </source>
</evidence>
<dbReference type="GO" id="GO:0003677">
    <property type="term" value="F:DNA binding"/>
    <property type="evidence" value="ECO:0007669"/>
    <property type="project" value="UniProtKB-KW"/>
</dbReference>
<evidence type="ECO:0000259" key="6">
    <source>
        <dbReference type="PROSITE" id="PS50863"/>
    </source>
</evidence>
<keyword evidence="2" id="KW-0238">DNA-binding</keyword>
<dbReference type="EMBL" id="CM026430">
    <property type="protein sequence ID" value="KAG0562309.1"/>
    <property type="molecule type" value="Genomic_DNA"/>
</dbReference>
<keyword evidence="3" id="KW-0804">Transcription</keyword>
<feature type="compositionally biased region" description="Basic and acidic residues" evidence="5">
    <location>
        <begin position="196"/>
        <end position="205"/>
    </location>
</feature>
<evidence type="ECO:0000256" key="5">
    <source>
        <dbReference type="SAM" id="MobiDB-lite"/>
    </source>
</evidence>
<dbReference type="PANTHER" id="PTHR31391">
    <property type="entry name" value="B3 DOMAIN-CONTAINING PROTEIN OS11G0197600-RELATED"/>
    <property type="match status" value="1"/>
</dbReference>
<protein>
    <recommendedName>
        <fullName evidence="6">TF-B3 domain-containing protein</fullName>
    </recommendedName>
</protein>
<evidence type="ECO:0000256" key="1">
    <source>
        <dbReference type="ARBA" id="ARBA00023015"/>
    </source>
</evidence>
<feature type="compositionally biased region" description="Basic residues" evidence="5">
    <location>
        <begin position="206"/>
        <end position="215"/>
    </location>
</feature>
<organism evidence="7 8">
    <name type="scientific">Ceratodon purpureus</name>
    <name type="common">Fire moss</name>
    <name type="synonym">Dicranum purpureum</name>
    <dbReference type="NCBI Taxonomy" id="3225"/>
    <lineage>
        <taxon>Eukaryota</taxon>
        <taxon>Viridiplantae</taxon>
        <taxon>Streptophyta</taxon>
        <taxon>Embryophyta</taxon>
        <taxon>Bryophyta</taxon>
        <taxon>Bryophytina</taxon>
        <taxon>Bryopsida</taxon>
        <taxon>Dicranidae</taxon>
        <taxon>Pseudoditrichales</taxon>
        <taxon>Ditrichaceae</taxon>
        <taxon>Ceratodon</taxon>
    </lineage>
</organism>
<accession>A0A8T0GX47</accession>
<dbReference type="PROSITE" id="PS50863">
    <property type="entry name" value="B3"/>
    <property type="match status" value="2"/>
</dbReference>
<feature type="domain" description="TF-B3" evidence="6">
    <location>
        <begin position="276"/>
        <end position="371"/>
    </location>
</feature>
<dbReference type="InterPro" id="IPR015300">
    <property type="entry name" value="DNA-bd_pseudobarrel_sf"/>
</dbReference>
<sequence>MDKHFQACAVCTSTCFKEHGSEQPRTYSRPPCFLLPKIDVWKDWTPIPKDFVDAHGDALRGMARIVDSNGKEWTVEIGGSGKHLGFEGGWKNFLANMNLKRGEQMLFALVCSRLLFVQVFNTLGVEVVPPAPVVAAAAPATGKRKRPEVKAELMSDDESDDDDDDGSSDSDMSEYEASKSDAEDVSESDADASPRVVDEELDVSKPRKRVKRKFTGPKAVTTAKPASYKKKVKEGVYIEPGSCTTTYESRRREVTKAELDRAMERAKALKTKFPSIPVHMMPSHVYRGFWLTIPGKFSKEFMPQGKLEVKLKDEHGFEWPATWIRSEKHTGLSGGWAAFSKDHRLEEGDVCVFEVVNSNVWTIVVHIFRVVEVESKPGARGGWEKTYNIVHGALMHQPGVAKKFKSRASTGVKNRTTSTGKKSSTVKSRRKALSESGSDGCDGDDDDVPLTKLYCPNSDVTSEEVDVKPKIISMGPIPKLAKVKQVKQEPGVAPVKRDCDLKPTMEDLKASLNQASSGITRASASVKPEPMDTSEPVGRMWHRVVKVVNKRQSPVSPTLLEILVNLGPRVICSSSSGSAKEDGNGNWWVPRSQFSPDCTHCYID</sequence>
<dbReference type="EMBL" id="CM026430">
    <property type="protein sequence ID" value="KAG0562308.1"/>
    <property type="molecule type" value="Genomic_DNA"/>
</dbReference>
<keyword evidence="8" id="KW-1185">Reference proteome</keyword>
<dbReference type="CDD" id="cd10017">
    <property type="entry name" value="B3_DNA"/>
    <property type="match status" value="2"/>
</dbReference>
<dbReference type="Pfam" id="PF02362">
    <property type="entry name" value="B3"/>
    <property type="match status" value="2"/>
</dbReference>
<feature type="compositionally biased region" description="Acidic residues" evidence="5">
    <location>
        <begin position="154"/>
        <end position="174"/>
    </location>
</feature>
<dbReference type="SUPFAM" id="SSF101936">
    <property type="entry name" value="DNA-binding pseudobarrel domain"/>
    <property type="match status" value="2"/>
</dbReference>
<keyword evidence="1" id="KW-0805">Transcription regulation</keyword>
<dbReference type="AlphaFoldDB" id="A0A8T0GX47"/>
<feature type="domain" description="TF-B3" evidence="6">
    <location>
        <begin position="47"/>
        <end position="123"/>
    </location>
</feature>